<evidence type="ECO:0000313" key="2">
    <source>
        <dbReference type="EMBL" id="PMD26206.1"/>
    </source>
</evidence>
<organism evidence="2 3">
    <name type="scientific">Hyaloscypha hepaticicola</name>
    <dbReference type="NCBI Taxonomy" id="2082293"/>
    <lineage>
        <taxon>Eukaryota</taxon>
        <taxon>Fungi</taxon>
        <taxon>Dikarya</taxon>
        <taxon>Ascomycota</taxon>
        <taxon>Pezizomycotina</taxon>
        <taxon>Leotiomycetes</taxon>
        <taxon>Helotiales</taxon>
        <taxon>Hyaloscyphaceae</taxon>
        <taxon>Hyaloscypha</taxon>
    </lineage>
</organism>
<feature type="region of interest" description="Disordered" evidence="1">
    <location>
        <begin position="1"/>
        <end position="20"/>
    </location>
</feature>
<evidence type="ECO:0000256" key="1">
    <source>
        <dbReference type="SAM" id="MobiDB-lite"/>
    </source>
</evidence>
<feature type="compositionally biased region" description="Acidic residues" evidence="1">
    <location>
        <begin position="152"/>
        <end position="162"/>
    </location>
</feature>
<feature type="region of interest" description="Disordered" evidence="1">
    <location>
        <begin position="145"/>
        <end position="170"/>
    </location>
</feature>
<evidence type="ECO:0008006" key="4">
    <source>
        <dbReference type="Google" id="ProtNLM"/>
    </source>
</evidence>
<dbReference type="Proteomes" id="UP000235672">
    <property type="component" value="Unassembled WGS sequence"/>
</dbReference>
<dbReference type="OrthoDB" id="3563480at2759"/>
<reference evidence="2 3" key="1">
    <citation type="submission" date="2016-05" db="EMBL/GenBank/DDBJ databases">
        <title>A degradative enzymes factory behind the ericoid mycorrhizal symbiosis.</title>
        <authorList>
            <consortium name="DOE Joint Genome Institute"/>
            <person name="Martino E."/>
            <person name="Morin E."/>
            <person name="Grelet G."/>
            <person name="Kuo A."/>
            <person name="Kohler A."/>
            <person name="Daghino S."/>
            <person name="Barry K."/>
            <person name="Choi C."/>
            <person name="Cichocki N."/>
            <person name="Clum A."/>
            <person name="Copeland A."/>
            <person name="Hainaut M."/>
            <person name="Haridas S."/>
            <person name="Labutti K."/>
            <person name="Lindquist E."/>
            <person name="Lipzen A."/>
            <person name="Khouja H.-R."/>
            <person name="Murat C."/>
            <person name="Ohm R."/>
            <person name="Olson A."/>
            <person name="Spatafora J."/>
            <person name="Veneault-Fourrey C."/>
            <person name="Henrissat B."/>
            <person name="Grigoriev I."/>
            <person name="Martin F."/>
            <person name="Perotto S."/>
        </authorList>
    </citation>
    <scope>NUCLEOTIDE SEQUENCE [LARGE SCALE GENOMIC DNA]</scope>
    <source>
        <strain evidence="2 3">UAMH 7357</strain>
    </source>
</reference>
<proteinExistence type="predicted"/>
<dbReference type="STRING" id="1745343.A0A2J6QIX3"/>
<accession>A0A2J6QIX3</accession>
<feature type="non-terminal residue" evidence="2">
    <location>
        <position position="170"/>
    </location>
</feature>
<dbReference type="AlphaFoldDB" id="A0A2J6QIX3"/>
<gene>
    <name evidence="2" type="ORF">NA56DRAFT_550810</name>
</gene>
<dbReference type="EMBL" id="KZ613468">
    <property type="protein sequence ID" value="PMD26206.1"/>
    <property type="molecule type" value="Genomic_DNA"/>
</dbReference>
<evidence type="ECO:0000313" key="3">
    <source>
        <dbReference type="Proteomes" id="UP000235672"/>
    </source>
</evidence>
<protein>
    <recommendedName>
        <fullName evidence="4">Glycine zipper domain-containing protein</fullName>
    </recommendedName>
</protein>
<sequence>DSPESPKDGKDGKEPHPSTREKLLSELSQHIQAAEAAASLASSIKEKADSLPEDAAEEKAHLIEEAQKQEKIYAKEIKVANRLQSGVWQGGAAGAGMGAGVGAGLGTVVGSLVGGVVSIPTTGLGLLGGAATGAVHGPWVKMPKLPKVGGGEGEDVETEEMVVENGEGKE</sequence>
<name>A0A2J6QIX3_9HELO</name>
<feature type="non-terminal residue" evidence="2">
    <location>
        <position position="1"/>
    </location>
</feature>
<keyword evidence="3" id="KW-1185">Reference proteome</keyword>